<organism evidence="4 5">
    <name type="scientific">Rhodotorula paludigena</name>
    <dbReference type="NCBI Taxonomy" id="86838"/>
    <lineage>
        <taxon>Eukaryota</taxon>
        <taxon>Fungi</taxon>
        <taxon>Dikarya</taxon>
        <taxon>Basidiomycota</taxon>
        <taxon>Pucciniomycotina</taxon>
        <taxon>Microbotryomycetes</taxon>
        <taxon>Sporidiobolales</taxon>
        <taxon>Sporidiobolaceae</taxon>
        <taxon>Rhodotorula</taxon>
    </lineage>
</organism>
<dbReference type="AlphaFoldDB" id="A0AAV5G560"/>
<proteinExistence type="inferred from homology"/>
<dbReference type="SUPFAM" id="SSF54506">
    <property type="entry name" value="Diaminopimelate epimerase-like"/>
    <property type="match status" value="1"/>
</dbReference>
<dbReference type="PANTHER" id="PTHR33442">
    <property type="entry name" value="TRANS-3-HYDROXY-L-PROLINE DEHYDRATASE"/>
    <property type="match status" value="1"/>
</dbReference>
<evidence type="ECO:0000313" key="5">
    <source>
        <dbReference type="Proteomes" id="UP001342314"/>
    </source>
</evidence>
<reference evidence="4 5" key="1">
    <citation type="submission" date="2021-12" db="EMBL/GenBank/DDBJ databases">
        <title>High titer production of polyol ester of fatty acids by Rhodotorula paludigena BS15 towards product separation-free biomass refinery.</title>
        <authorList>
            <person name="Mano J."/>
            <person name="Ono H."/>
            <person name="Tanaka T."/>
            <person name="Naito K."/>
            <person name="Sushida H."/>
            <person name="Ike M."/>
            <person name="Tokuyasu K."/>
            <person name="Kitaoka M."/>
        </authorList>
    </citation>
    <scope>NUCLEOTIDE SEQUENCE [LARGE SCALE GENOMIC DNA]</scope>
    <source>
        <strain evidence="4 5">BS15</strain>
    </source>
</reference>
<dbReference type="PANTHER" id="PTHR33442:SF1">
    <property type="entry name" value="TRANS-3-HYDROXY-L-PROLINE DEHYDRATASE"/>
    <property type="match status" value="1"/>
</dbReference>
<gene>
    <name evidence="4" type="ORF">Rhopal_000576-T1</name>
</gene>
<evidence type="ECO:0000313" key="4">
    <source>
        <dbReference type="EMBL" id="GJN87621.1"/>
    </source>
</evidence>
<evidence type="ECO:0000256" key="3">
    <source>
        <dbReference type="ARBA" id="ARBA00013105"/>
    </source>
</evidence>
<dbReference type="GO" id="GO:0050346">
    <property type="term" value="F:trans-L-3-hydroxyproline dehydratase activity"/>
    <property type="evidence" value="ECO:0007669"/>
    <property type="project" value="UniProtKB-EC"/>
</dbReference>
<name>A0AAV5G560_9BASI</name>
<comment type="catalytic activity">
    <reaction evidence="1">
        <text>trans-3-hydroxy-L-proline = 1-pyrroline-2-carboxylate + H2O</text>
        <dbReference type="Rhea" id="RHEA:10320"/>
        <dbReference type="ChEBI" id="CHEBI:15377"/>
        <dbReference type="ChEBI" id="CHEBI:39785"/>
        <dbReference type="ChEBI" id="CHEBI:57938"/>
        <dbReference type="EC" id="4.2.1.77"/>
    </reaction>
</comment>
<dbReference type="Proteomes" id="UP001342314">
    <property type="component" value="Unassembled WGS sequence"/>
</dbReference>
<dbReference type="Gene3D" id="3.10.310.10">
    <property type="entry name" value="Diaminopimelate Epimerase, Chain A, domain 1"/>
    <property type="match status" value="2"/>
</dbReference>
<keyword evidence="5" id="KW-1185">Reference proteome</keyword>
<comment type="similarity">
    <text evidence="2">Belongs to the proline racemase family.</text>
</comment>
<dbReference type="InterPro" id="IPR008794">
    <property type="entry name" value="Pro_racemase_fam"/>
</dbReference>
<dbReference type="EMBL" id="BQKY01000001">
    <property type="protein sequence ID" value="GJN87621.1"/>
    <property type="molecule type" value="Genomic_DNA"/>
</dbReference>
<evidence type="ECO:0000256" key="1">
    <source>
        <dbReference type="ARBA" id="ARBA00001148"/>
    </source>
</evidence>
<sequence>MDVFASLSKSDDVIVCVGMHTTGEPTRIVLRGIDHLLTGERLLDKRDSAKRDHDHLRKRIMFEPRGHSEMYGAILVRETELTRAGEAHIGVLFCHNEGYSTSEQIKYDSSRLVSFLSVPSFVTAADLLVQVPEEYRWLELCDRTSVVLNLAYGGAFYAILPAVELGFRNGLRGAALDRLSFAAAQLKALLMRHHPDLTHHPTEPSLSYLYGVVLTDNDCAAEETGLCFFANQYAIGARVALAFAKGHLKRNVPKRYHSIVSLSASQPEQDAFVGEVVEEVEVEGGEGIASKGVVVKTSGRAFYTETNTFIAEKDDHLSSSGFEVSLPRL</sequence>
<dbReference type="Pfam" id="PF05544">
    <property type="entry name" value="Pro_racemase"/>
    <property type="match status" value="2"/>
</dbReference>
<evidence type="ECO:0000256" key="2">
    <source>
        <dbReference type="ARBA" id="ARBA00007529"/>
    </source>
</evidence>
<dbReference type="EC" id="4.2.1.77" evidence="3"/>
<protein>
    <recommendedName>
        <fullName evidence="3">trans-L-3-hydroxyproline dehydratase</fullName>
        <ecNumber evidence="3">4.2.1.77</ecNumber>
    </recommendedName>
</protein>
<accession>A0AAV5G560</accession>
<comment type="caution">
    <text evidence="4">The sequence shown here is derived from an EMBL/GenBank/DDBJ whole genome shotgun (WGS) entry which is preliminary data.</text>
</comment>